<sequence>MVRLLRSSSRKLRPFKLEHREKLASTEKKASFVAAVEQHVRKPRRSCLTEYEKQTADLQKFGLNLPSNLTWFSIVPVMRGKASSSGCLKAKMMMMLLKIYPYKDGIETPHLK</sequence>
<accession>A0A9I9E8P5</accession>
<evidence type="ECO:0000313" key="1">
    <source>
        <dbReference type="EnsemblPlants" id="MELO3C030334.2.1"/>
    </source>
</evidence>
<dbReference type="AlphaFoldDB" id="A0A9I9E8P5"/>
<name>A0A9I9E8P5_CUCME</name>
<organism evidence="1">
    <name type="scientific">Cucumis melo</name>
    <name type="common">Muskmelon</name>
    <dbReference type="NCBI Taxonomy" id="3656"/>
    <lineage>
        <taxon>Eukaryota</taxon>
        <taxon>Viridiplantae</taxon>
        <taxon>Streptophyta</taxon>
        <taxon>Embryophyta</taxon>
        <taxon>Tracheophyta</taxon>
        <taxon>Spermatophyta</taxon>
        <taxon>Magnoliopsida</taxon>
        <taxon>eudicotyledons</taxon>
        <taxon>Gunneridae</taxon>
        <taxon>Pentapetalae</taxon>
        <taxon>rosids</taxon>
        <taxon>fabids</taxon>
        <taxon>Cucurbitales</taxon>
        <taxon>Cucurbitaceae</taxon>
        <taxon>Benincaseae</taxon>
        <taxon>Cucumis</taxon>
    </lineage>
</organism>
<reference evidence="1" key="1">
    <citation type="submission" date="2023-03" db="UniProtKB">
        <authorList>
            <consortium name="EnsemblPlants"/>
        </authorList>
    </citation>
    <scope>IDENTIFICATION</scope>
</reference>
<dbReference type="Gramene" id="MELO3C030334.2.1">
    <property type="protein sequence ID" value="MELO3C030334.2.1"/>
    <property type="gene ID" value="MELO3C030334.2"/>
</dbReference>
<protein>
    <submittedName>
        <fullName evidence="1">Uncharacterized protein</fullName>
    </submittedName>
</protein>
<proteinExistence type="predicted"/>
<dbReference type="EnsemblPlants" id="MELO3C030334.2.1">
    <property type="protein sequence ID" value="MELO3C030334.2.1"/>
    <property type="gene ID" value="MELO3C030334.2"/>
</dbReference>